<protein>
    <submittedName>
        <fullName evidence="1">Uncharacterized protein</fullName>
    </submittedName>
</protein>
<sequence length="283" mass="32137">MTRAPEVQPRVYVSRHGLLNIAEMPSDVFRRHFRFEKADFSVLQRALRIPDVVTSAQGVHVRGLEALCICLKRLAYPNRLCDLQHFFGLHYSVISSISNKVLDHIEVTFGHLLDDLTKHQWLSLNDFDELSQAVHNKGAALQNCWAFIDGTTRPICRPSEDQHAYFSGHKRLHVLKYQAVMCANGLVCGLDGPYAGRRRDAGILHESGLYEKLETLVQGKDYVIYGDPAYPLRPLLTKPYGGAYLTEAQQQFNTLMSSVRQAVEWGFGKVISQFAFLDFKKKI</sequence>
<comment type="caution">
    <text evidence="1">The sequence shown here is derived from an EMBL/GenBank/DDBJ whole genome shotgun (WGS) entry which is preliminary data.</text>
</comment>
<evidence type="ECO:0000313" key="1">
    <source>
        <dbReference type="EMBL" id="KAH7959566.1"/>
    </source>
</evidence>
<accession>A0ACB8D5D1</accession>
<reference evidence="1" key="1">
    <citation type="submission" date="2020-05" db="EMBL/GenBank/DDBJ databases">
        <title>Large-scale comparative analyses of tick genomes elucidate their genetic diversity and vector capacities.</title>
        <authorList>
            <person name="Jia N."/>
            <person name="Wang J."/>
            <person name="Shi W."/>
            <person name="Du L."/>
            <person name="Sun Y."/>
            <person name="Zhan W."/>
            <person name="Jiang J."/>
            <person name="Wang Q."/>
            <person name="Zhang B."/>
            <person name="Ji P."/>
            <person name="Sakyi L.B."/>
            <person name="Cui X."/>
            <person name="Yuan T."/>
            <person name="Jiang B."/>
            <person name="Yang W."/>
            <person name="Lam T.T.-Y."/>
            <person name="Chang Q."/>
            <person name="Ding S."/>
            <person name="Wang X."/>
            <person name="Zhu J."/>
            <person name="Ruan X."/>
            <person name="Zhao L."/>
            <person name="Wei J."/>
            <person name="Que T."/>
            <person name="Du C."/>
            <person name="Cheng J."/>
            <person name="Dai P."/>
            <person name="Han X."/>
            <person name="Huang E."/>
            <person name="Gao Y."/>
            <person name="Liu J."/>
            <person name="Shao H."/>
            <person name="Ye R."/>
            <person name="Li L."/>
            <person name="Wei W."/>
            <person name="Wang X."/>
            <person name="Wang C."/>
            <person name="Yang T."/>
            <person name="Huo Q."/>
            <person name="Li W."/>
            <person name="Guo W."/>
            <person name="Chen H."/>
            <person name="Zhou L."/>
            <person name="Ni X."/>
            <person name="Tian J."/>
            <person name="Zhou Y."/>
            <person name="Sheng Y."/>
            <person name="Liu T."/>
            <person name="Pan Y."/>
            <person name="Xia L."/>
            <person name="Li J."/>
            <person name="Zhao F."/>
            <person name="Cao W."/>
        </authorList>
    </citation>
    <scope>NUCLEOTIDE SEQUENCE</scope>
    <source>
        <strain evidence="1">Dsil-2018</strain>
    </source>
</reference>
<name>A0ACB8D5D1_DERSI</name>
<keyword evidence="2" id="KW-1185">Reference proteome</keyword>
<dbReference type="Proteomes" id="UP000821865">
    <property type="component" value="Chromosome 3"/>
</dbReference>
<proteinExistence type="predicted"/>
<organism evidence="1 2">
    <name type="scientific">Dermacentor silvarum</name>
    <name type="common">Tick</name>
    <dbReference type="NCBI Taxonomy" id="543639"/>
    <lineage>
        <taxon>Eukaryota</taxon>
        <taxon>Metazoa</taxon>
        <taxon>Ecdysozoa</taxon>
        <taxon>Arthropoda</taxon>
        <taxon>Chelicerata</taxon>
        <taxon>Arachnida</taxon>
        <taxon>Acari</taxon>
        <taxon>Parasitiformes</taxon>
        <taxon>Ixodida</taxon>
        <taxon>Ixodoidea</taxon>
        <taxon>Ixodidae</taxon>
        <taxon>Rhipicephalinae</taxon>
        <taxon>Dermacentor</taxon>
    </lineage>
</organism>
<dbReference type="EMBL" id="CM023472">
    <property type="protein sequence ID" value="KAH7959566.1"/>
    <property type="molecule type" value="Genomic_DNA"/>
</dbReference>
<gene>
    <name evidence="1" type="ORF">HPB49_011916</name>
</gene>
<evidence type="ECO:0000313" key="2">
    <source>
        <dbReference type="Proteomes" id="UP000821865"/>
    </source>
</evidence>